<dbReference type="PRINTS" id="PR00008">
    <property type="entry name" value="DAGPEDOMAIN"/>
</dbReference>
<dbReference type="EMBL" id="JAROKS010000012">
    <property type="protein sequence ID" value="KAK1798121.1"/>
    <property type="molecule type" value="Genomic_DNA"/>
</dbReference>
<dbReference type="GO" id="GO:0007200">
    <property type="term" value="P:phospholipase C-activating G protein-coupled receptor signaling pathway"/>
    <property type="evidence" value="ECO:0007669"/>
    <property type="project" value="TreeGrafter"/>
</dbReference>
<evidence type="ECO:0000256" key="2">
    <source>
        <dbReference type="ARBA" id="ARBA00022833"/>
    </source>
</evidence>
<accession>A0AAD9DXY0</accession>
<keyword evidence="1" id="KW-0479">Metal-binding</keyword>
<dbReference type="AlphaFoldDB" id="A0AAD9DXY0"/>
<evidence type="ECO:0000256" key="3">
    <source>
        <dbReference type="SAM" id="MobiDB-lite"/>
    </source>
</evidence>
<dbReference type="GO" id="GO:0008270">
    <property type="term" value="F:zinc ion binding"/>
    <property type="evidence" value="ECO:0007669"/>
    <property type="project" value="UniProtKB-KW"/>
</dbReference>
<gene>
    <name evidence="5" type="ORF">P4O66_000616</name>
</gene>
<keyword evidence="6" id="KW-1185">Reference proteome</keyword>
<sequence length="338" mass="37187">MADGNESSSADVANRFARKGALRQKNVHEVKNHKFIARFFKQPTFCSHCTDFIWGFGKQGFQCQVVVLGIKATCAVSRECRRDVFRADGTFRIMRESFCEIKGSWYRCQPFTWDGVDRSCGEGPGDTVPARDVAARRAPIRFPPKERWGDARASANGSPGSLASDRAFPGVSSARARENQHVSTRYMTGRFCALGVRQAAPSAFSLRKQNLANAFKGLAQRTWDGRACSPGPEQNQFALAGSGHVGSGRQGGTVGPGAPSGAVRARPVPWFTFRDVRSAEPSIMPPAHTRQERRTESGSNRVRGRWAVFLGQKLTLSWLASQTDPDLRGPQIAVSFYR</sequence>
<dbReference type="FunFam" id="3.30.60.20:FF:000006">
    <property type="entry name" value="Protein kinase C"/>
    <property type="match status" value="1"/>
</dbReference>
<dbReference type="PROSITE" id="PS50081">
    <property type="entry name" value="ZF_DAG_PE_2"/>
    <property type="match status" value="1"/>
</dbReference>
<dbReference type="GO" id="GO:0005829">
    <property type="term" value="C:cytosol"/>
    <property type="evidence" value="ECO:0007669"/>
    <property type="project" value="TreeGrafter"/>
</dbReference>
<reference evidence="5" key="1">
    <citation type="submission" date="2023-03" db="EMBL/GenBank/DDBJ databases">
        <title>Electrophorus voltai genome.</title>
        <authorList>
            <person name="Bian C."/>
        </authorList>
    </citation>
    <scope>NUCLEOTIDE SEQUENCE</scope>
    <source>
        <strain evidence="5">CB-2022</strain>
        <tissue evidence="5">Muscle</tissue>
    </source>
</reference>
<proteinExistence type="predicted"/>
<dbReference type="Proteomes" id="UP001239994">
    <property type="component" value="Unassembled WGS sequence"/>
</dbReference>
<dbReference type="Pfam" id="PF00130">
    <property type="entry name" value="C1_1"/>
    <property type="match status" value="1"/>
</dbReference>
<dbReference type="PANTHER" id="PTHR22968">
    <property type="entry name" value="PROTEIN KINASE C, MU"/>
    <property type="match status" value="1"/>
</dbReference>
<evidence type="ECO:0000256" key="1">
    <source>
        <dbReference type="ARBA" id="ARBA00022723"/>
    </source>
</evidence>
<dbReference type="Gene3D" id="3.30.60.20">
    <property type="match status" value="1"/>
</dbReference>
<dbReference type="GO" id="GO:0016020">
    <property type="term" value="C:membrane"/>
    <property type="evidence" value="ECO:0007669"/>
    <property type="project" value="UniProtKB-SubCell"/>
</dbReference>
<keyword evidence="2" id="KW-0862">Zinc</keyword>
<feature type="region of interest" description="Disordered" evidence="3">
    <location>
        <begin position="146"/>
        <end position="165"/>
    </location>
</feature>
<organism evidence="5 6">
    <name type="scientific">Electrophorus voltai</name>
    <dbReference type="NCBI Taxonomy" id="2609070"/>
    <lineage>
        <taxon>Eukaryota</taxon>
        <taxon>Metazoa</taxon>
        <taxon>Chordata</taxon>
        <taxon>Craniata</taxon>
        <taxon>Vertebrata</taxon>
        <taxon>Euteleostomi</taxon>
        <taxon>Actinopterygii</taxon>
        <taxon>Neopterygii</taxon>
        <taxon>Teleostei</taxon>
        <taxon>Ostariophysi</taxon>
        <taxon>Gymnotiformes</taxon>
        <taxon>Gymnotoidei</taxon>
        <taxon>Gymnotidae</taxon>
        <taxon>Electrophorus</taxon>
    </lineage>
</organism>
<dbReference type="PANTHER" id="PTHR22968:SF14">
    <property type="entry name" value="PROTEIN KINASE C"/>
    <property type="match status" value="1"/>
</dbReference>
<dbReference type="InterPro" id="IPR046349">
    <property type="entry name" value="C1-like_sf"/>
</dbReference>
<evidence type="ECO:0000259" key="4">
    <source>
        <dbReference type="PROSITE" id="PS50081"/>
    </source>
</evidence>
<feature type="domain" description="Phorbol-ester/DAG-type" evidence="4">
    <location>
        <begin position="32"/>
        <end position="80"/>
    </location>
</feature>
<dbReference type="GO" id="GO:0035556">
    <property type="term" value="P:intracellular signal transduction"/>
    <property type="evidence" value="ECO:0007669"/>
    <property type="project" value="TreeGrafter"/>
</dbReference>
<evidence type="ECO:0000313" key="5">
    <source>
        <dbReference type="EMBL" id="KAK1798121.1"/>
    </source>
</evidence>
<name>A0AAD9DXY0_9TELE</name>
<dbReference type="SUPFAM" id="SSF57889">
    <property type="entry name" value="Cysteine-rich domain"/>
    <property type="match status" value="1"/>
</dbReference>
<dbReference type="InterPro" id="IPR002219">
    <property type="entry name" value="PKC_DAG/PE"/>
</dbReference>
<protein>
    <recommendedName>
        <fullName evidence="4">Phorbol-ester/DAG-type domain-containing protein</fullName>
    </recommendedName>
</protein>
<dbReference type="GO" id="GO:0004674">
    <property type="term" value="F:protein serine/threonine kinase activity"/>
    <property type="evidence" value="ECO:0007669"/>
    <property type="project" value="UniProtKB-KW"/>
</dbReference>
<evidence type="ECO:0000313" key="6">
    <source>
        <dbReference type="Proteomes" id="UP001239994"/>
    </source>
</evidence>
<dbReference type="InterPro" id="IPR020454">
    <property type="entry name" value="DAG/PE-bd"/>
</dbReference>
<comment type="caution">
    <text evidence="5">The sequence shown here is derived from an EMBL/GenBank/DDBJ whole genome shotgun (WGS) entry which is preliminary data.</text>
</comment>